<dbReference type="OrthoDB" id="271595at2759"/>
<evidence type="ECO:0000313" key="4">
    <source>
        <dbReference type="EMBL" id="KAG2484637.1"/>
    </source>
</evidence>
<feature type="compositionally biased region" description="Low complexity" evidence="2">
    <location>
        <begin position="379"/>
        <end position="391"/>
    </location>
</feature>
<sequence length="921" mass="92858">MHLDAGCDGGSTAPAAAAKAQEQSLRGGCRNAAAAQPEPTVIDLEGGEAAHTEEGVEALLETDEEEGVEAVLVTDEEVVEVLDDEAEGNGGWQAPGAVEDRAGPSGAASQAEAATAVQSARAAVDLAPTTDEPKPSVPSSAGQGTEPAGEDGTARGVWWGEEPASAVRGDAVALLPPLAKRRRRDSGPTPASAPGAAGAPTAVDAGAHVFIGGSALKPQQQLPCAAAGTGRPQGPGSCAASEYSSGGEQRNAFKLPLAARSPSPSLHGTPLPQRRRRRWQELLGREPPHPGAGGSGRSSPEDGGRPPAPTSLAPGGNSPEAVALELCRSPGRFQVSGNMWGSPAEEPTGCEPALRSGGGGPRPAPVQPEREVAELRNSAAVGPAAGEAATAAGGGGHRPAPVQPAWPLASGAFPEAGPAAPPRPCAAPVGWAAACSDEPGGEAVPESDADVDHVSETDLDETSDSGADSAEQEPAGPAWAVPEGKQAATAAEAQSLETRAADGAAERFSAAGGRTCGMAGALHGGASSPGLGPGVVLHGELPKAGPTGGGVDGSEPKSGPWPQPTGAVLATGHPGVAQEAAWAAGPEGWVDPQPARVSGGEVEDGTLLAAVHNAAAGPGAEPSDAPAVRGLQAQPPATSSEQPQPQPPARTARLHPFFAPAGQRPGSGAKPGPGGGHDTAQGAGPSLGLGGATGGLAPPLQASPPGLQPPPVPLAVVKHAAVDGQYLVPDFVSPAEEAALAALLDDPAALPRWSGWETHAAATAQLTRGKRWGVLPDYHRRGVAPAVHPLPPLLQALAARMREAVPPLKGFRPNEANALDYRRSRGSWLRPHVDDRFMSGEIIVNLSLLGAATMTLRRDGKAGRAAGPEEARVLLPPRSLQVLSRSARWNYSHGIAVRDLRAERRISITFRHSALKPFERD</sequence>
<feature type="region of interest" description="Disordered" evidence="2">
    <location>
        <begin position="1"/>
        <end position="38"/>
    </location>
</feature>
<feature type="region of interest" description="Disordered" evidence="2">
    <location>
        <begin position="224"/>
        <end position="708"/>
    </location>
</feature>
<dbReference type="PANTHER" id="PTHR12463">
    <property type="entry name" value="OXYGENASE-RELATED"/>
    <property type="match status" value="1"/>
</dbReference>
<keyword evidence="5" id="KW-1185">Reference proteome</keyword>
<dbReference type="GO" id="GO:0070988">
    <property type="term" value="P:demethylation"/>
    <property type="evidence" value="ECO:0007669"/>
    <property type="project" value="InterPro"/>
</dbReference>
<feature type="compositionally biased region" description="Gly residues" evidence="2">
    <location>
        <begin position="685"/>
        <end position="694"/>
    </location>
</feature>
<evidence type="ECO:0000256" key="2">
    <source>
        <dbReference type="SAM" id="MobiDB-lite"/>
    </source>
</evidence>
<comment type="caution">
    <text evidence="4">The sequence shown here is derived from an EMBL/GenBank/DDBJ whole genome shotgun (WGS) entry which is preliminary data.</text>
</comment>
<evidence type="ECO:0000259" key="3">
    <source>
        <dbReference type="Pfam" id="PF13532"/>
    </source>
</evidence>
<feature type="compositionally biased region" description="Basic and acidic residues" evidence="2">
    <location>
        <begin position="279"/>
        <end position="288"/>
    </location>
</feature>
<dbReference type="GO" id="GO:0016491">
    <property type="term" value="F:oxidoreductase activity"/>
    <property type="evidence" value="ECO:0007669"/>
    <property type="project" value="TreeGrafter"/>
</dbReference>
<dbReference type="InterPro" id="IPR037151">
    <property type="entry name" value="AlkB-like_sf"/>
</dbReference>
<comment type="similarity">
    <text evidence="1">Belongs to the alkB family.</text>
</comment>
<proteinExistence type="inferred from homology"/>
<dbReference type="Proteomes" id="UP000612055">
    <property type="component" value="Unassembled WGS sequence"/>
</dbReference>
<dbReference type="InterPro" id="IPR027450">
    <property type="entry name" value="AlkB-like"/>
</dbReference>
<evidence type="ECO:0000313" key="5">
    <source>
        <dbReference type="Proteomes" id="UP000612055"/>
    </source>
</evidence>
<accession>A0A835XHA0</accession>
<feature type="compositionally biased region" description="Low complexity" evidence="2">
    <location>
        <begin position="609"/>
        <end position="620"/>
    </location>
</feature>
<dbReference type="EMBL" id="JAEHOE010000146">
    <property type="protein sequence ID" value="KAG2484637.1"/>
    <property type="molecule type" value="Genomic_DNA"/>
</dbReference>
<feature type="domain" description="Alpha-ketoglutarate-dependent dioxygenase AlkB-like" evidence="3">
    <location>
        <begin position="726"/>
        <end position="911"/>
    </location>
</feature>
<dbReference type="AlphaFoldDB" id="A0A835XHA0"/>
<feature type="compositionally biased region" description="Low complexity" evidence="2">
    <location>
        <begin position="187"/>
        <end position="200"/>
    </location>
</feature>
<feature type="compositionally biased region" description="Low complexity" evidence="2">
    <location>
        <begin position="695"/>
        <end position="705"/>
    </location>
</feature>
<dbReference type="Pfam" id="PF13532">
    <property type="entry name" value="2OG-FeII_Oxy_2"/>
    <property type="match status" value="1"/>
</dbReference>
<feature type="compositionally biased region" description="Low complexity" evidence="2">
    <location>
        <begin position="103"/>
        <end position="124"/>
    </location>
</feature>
<feature type="region of interest" description="Disordered" evidence="2">
    <location>
        <begin position="176"/>
        <end position="200"/>
    </location>
</feature>
<gene>
    <name evidence="4" type="ORF">HYH03_016590</name>
</gene>
<reference evidence="4" key="1">
    <citation type="journal article" date="2020" name="bioRxiv">
        <title>Comparative genomics of Chlamydomonas.</title>
        <authorList>
            <person name="Craig R.J."/>
            <person name="Hasan A.R."/>
            <person name="Ness R.W."/>
            <person name="Keightley P.D."/>
        </authorList>
    </citation>
    <scope>NUCLEOTIDE SEQUENCE</scope>
    <source>
        <strain evidence="4">CCAP 11/70</strain>
    </source>
</reference>
<feature type="region of interest" description="Disordered" evidence="2">
    <location>
        <begin position="84"/>
        <end position="156"/>
    </location>
</feature>
<dbReference type="InterPro" id="IPR032857">
    <property type="entry name" value="ALKBH4"/>
</dbReference>
<protein>
    <recommendedName>
        <fullName evidence="3">Alpha-ketoglutarate-dependent dioxygenase AlkB-like domain-containing protein</fullName>
    </recommendedName>
</protein>
<dbReference type="PANTHER" id="PTHR12463:SF1">
    <property type="entry name" value="2-OXOGLUTARATE AND FE-DEPENDENT OXYGENASE FAMILY PROTEIN"/>
    <property type="match status" value="1"/>
</dbReference>
<dbReference type="GO" id="GO:0032451">
    <property type="term" value="F:demethylase activity"/>
    <property type="evidence" value="ECO:0007669"/>
    <property type="project" value="TreeGrafter"/>
</dbReference>
<dbReference type="SUPFAM" id="SSF51197">
    <property type="entry name" value="Clavaminate synthase-like"/>
    <property type="match status" value="1"/>
</dbReference>
<organism evidence="4 5">
    <name type="scientific">Edaphochlamys debaryana</name>
    <dbReference type="NCBI Taxonomy" id="47281"/>
    <lineage>
        <taxon>Eukaryota</taxon>
        <taxon>Viridiplantae</taxon>
        <taxon>Chlorophyta</taxon>
        <taxon>core chlorophytes</taxon>
        <taxon>Chlorophyceae</taxon>
        <taxon>CS clade</taxon>
        <taxon>Chlamydomonadales</taxon>
        <taxon>Chlamydomonadales incertae sedis</taxon>
        <taxon>Edaphochlamys</taxon>
    </lineage>
</organism>
<name>A0A835XHA0_9CHLO</name>
<evidence type="ECO:0000256" key="1">
    <source>
        <dbReference type="ARBA" id="ARBA00007879"/>
    </source>
</evidence>
<dbReference type="Gene3D" id="2.60.120.590">
    <property type="entry name" value="Alpha-ketoglutarate-dependent dioxygenase AlkB-like"/>
    <property type="match status" value="1"/>
</dbReference>